<feature type="transmembrane region" description="Helical" evidence="2">
    <location>
        <begin position="22"/>
        <end position="43"/>
    </location>
</feature>
<dbReference type="Gene3D" id="3.80.10.10">
    <property type="entry name" value="Ribonuclease Inhibitor"/>
    <property type="match status" value="1"/>
</dbReference>
<protein>
    <recommendedName>
        <fullName evidence="5">Distal membrane arm assembly complex 2-like protein</fullName>
    </recommendedName>
</protein>
<keyword evidence="2" id="KW-0472">Membrane</keyword>
<dbReference type="GO" id="GO:0005930">
    <property type="term" value="C:axoneme"/>
    <property type="evidence" value="ECO:0007669"/>
    <property type="project" value="UniProtKB-SubCell"/>
</dbReference>
<dbReference type="InterPro" id="IPR032675">
    <property type="entry name" value="LRR_dom_sf"/>
</dbReference>
<evidence type="ECO:0000256" key="2">
    <source>
        <dbReference type="SAM" id="Phobius"/>
    </source>
</evidence>
<sequence>MTVCGGLVGLKGLKSLWLQDLWLVPGDVLALTALIGLTSLALIHMHEEVYVEAATSLVRSLTQLEYLNLWRCDVDLSSMALLAAVGQLKQLTYLNHEGNAGLTQQGLMQLTGLKRLQMLHVDCNEEVTDHVVDGFWAAVRQCV</sequence>
<organism evidence="3 4">
    <name type="scientific">Tetradesmus obliquus</name>
    <name type="common">Green alga</name>
    <name type="synonym">Acutodesmus obliquus</name>
    <dbReference type="NCBI Taxonomy" id="3088"/>
    <lineage>
        <taxon>Eukaryota</taxon>
        <taxon>Viridiplantae</taxon>
        <taxon>Chlorophyta</taxon>
        <taxon>core chlorophytes</taxon>
        <taxon>Chlorophyceae</taxon>
        <taxon>CS clade</taxon>
        <taxon>Sphaeropleales</taxon>
        <taxon>Scenedesmaceae</taxon>
        <taxon>Tetradesmus</taxon>
    </lineage>
</organism>
<evidence type="ECO:0008006" key="5">
    <source>
        <dbReference type="Google" id="ProtNLM"/>
    </source>
</evidence>
<evidence type="ECO:0000313" key="3">
    <source>
        <dbReference type="EMBL" id="SZX70524.1"/>
    </source>
</evidence>
<name>A0A383W0G3_TETOB</name>
<dbReference type="AlphaFoldDB" id="A0A383W0G3"/>
<accession>A0A383W0G3</accession>
<comment type="subcellular location">
    <subcellularLocation>
        <location evidence="1">Cytoplasm</location>
        <location evidence="1">Cytoskeleton</location>
        <location evidence="1">Cilium axoneme</location>
    </subcellularLocation>
</comment>
<keyword evidence="2" id="KW-1133">Transmembrane helix</keyword>
<gene>
    <name evidence="3" type="ORF">BQ4739_LOCUS10732</name>
</gene>
<keyword evidence="4" id="KW-1185">Reference proteome</keyword>
<dbReference type="SUPFAM" id="SSF52047">
    <property type="entry name" value="RNI-like"/>
    <property type="match status" value="1"/>
</dbReference>
<dbReference type="Proteomes" id="UP000256970">
    <property type="component" value="Unassembled WGS sequence"/>
</dbReference>
<evidence type="ECO:0000313" key="4">
    <source>
        <dbReference type="Proteomes" id="UP000256970"/>
    </source>
</evidence>
<reference evidence="3 4" key="1">
    <citation type="submission" date="2016-10" db="EMBL/GenBank/DDBJ databases">
        <authorList>
            <person name="Cai Z."/>
        </authorList>
    </citation>
    <scope>NUCLEOTIDE SEQUENCE [LARGE SCALE GENOMIC DNA]</scope>
</reference>
<proteinExistence type="predicted"/>
<keyword evidence="2" id="KW-0812">Transmembrane</keyword>
<evidence type="ECO:0000256" key="1">
    <source>
        <dbReference type="ARBA" id="ARBA00004430"/>
    </source>
</evidence>
<dbReference type="EMBL" id="FNXT01000992">
    <property type="protein sequence ID" value="SZX70524.1"/>
    <property type="molecule type" value="Genomic_DNA"/>
</dbReference>